<evidence type="ECO:0000259" key="2">
    <source>
        <dbReference type="Pfam" id="PF18036"/>
    </source>
</evidence>
<proteinExistence type="predicted"/>
<dbReference type="EMBL" id="CM007653">
    <property type="protein sequence ID" value="ONI16267.1"/>
    <property type="molecule type" value="Genomic_DNA"/>
</dbReference>
<dbReference type="SMR" id="A0A251PXH0"/>
<name>A0A251PXH0_PRUPE</name>
<gene>
    <name evidence="3" type="ORF">PRUPE_3G088400</name>
</gene>
<dbReference type="EMBL" id="CM007653">
    <property type="protein sequence ID" value="ONI16266.1"/>
    <property type="molecule type" value="Genomic_DNA"/>
</dbReference>
<dbReference type="InterPro" id="IPR040610">
    <property type="entry name" value="SNRNP25_ubiquitin"/>
</dbReference>
<dbReference type="PANTHER" id="PTHR14942:SF9">
    <property type="entry name" value="OS02G0188500 PROTEIN"/>
    <property type="match status" value="1"/>
</dbReference>
<dbReference type="AlphaFoldDB" id="A0A251PXH0"/>
<dbReference type="Gene3D" id="3.10.20.90">
    <property type="entry name" value="Phosphatidylinositol 3-kinase Catalytic Subunit, Chain A, domain 1"/>
    <property type="match status" value="1"/>
</dbReference>
<reference evidence="3" key="2">
    <citation type="submission" date="2016-12" db="EMBL/GenBank/DDBJ databases">
        <title>WGS assembly of Prunus persica.</title>
        <authorList>
            <person name="Verde I."/>
            <person name="Jenkins J."/>
            <person name="Dondini L."/>
            <person name="Micali S."/>
            <person name="Pagliarani G."/>
            <person name="Vendramin E."/>
            <person name="Paris R."/>
            <person name="Aramini V."/>
            <person name="Gazza L."/>
            <person name="Rossini L."/>
            <person name="Bassi D."/>
            <person name="Troggio M."/>
            <person name="Shu S."/>
            <person name="Grimwood J.H."/>
            <person name="Tartarini S."/>
            <person name="Dettori M.T."/>
            <person name="Schmutz J."/>
        </authorList>
    </citation>
    <scope>NUCLEOTIDE SEQUENCE</scope>
</reference>
<sequence>MKILNLIERRCLAPLKRDDVVRVSDARSVTNHHSYKKLPQLPLLKLSVLKLDGSVFEIHVGRTATIAELKQAVEEFFGLLEGKIPWSLVWGHFCLCYVGQKLTNEKAYIRNFGIKDGDQLQFIRHMSISNSPLKRQSKSESVPYKQHSTLTYGSNGHKDEEESGLEGSENNAVHEDNSNEDLEEGPVPQFKVVHYLSGWLSCSKVMRGLKKGIRRQGPSIEIQAIRKLI</sequence>
<keyword evidence="4" id="KW-1185">Reference proteome</keyword>
<dbReference type="Gramene" id="ONI16266">
    <property type="protein sequence ID" value="ONI16266"/>
    <property type="gene ID" value="PRUPE_3G088400"/>
</dbReference>
<dbReference type="STRING" id="3760.A0A251PXH0"/>
<dbReference type="CDD" id="cd17058">
    <property type="entry name" value="Ubl_SNRNP25"/>
    <property type="match status" value="1"/>
</dbReference>
<protein>
    <recommendedName>
        <fullName evidence="2">SNRNP25 ubiquitin-like domain-containing protein</fullName>
    </recommendedName>
</protein>
<dbReference type="PANTHER" id="PTHR14942">
    <property type="entry name" value="U11/U12 SMALL NUCLEAR RIBONUCLEOPROTEIN 25 KDA PROTEIN"/>
    <property type="match status" value="1"/>
</dbReference>
<feature type="region of interest" description="Disordered" evidence="1">
    <location>
        <begin position="132"/>
        <end position="184"/>
    </location>
</feature>
<accession>A0A251PXH0</accession>
<dbReference type="InterPro" id="IPR039690">
    <property type="entry name" value="SNRNP25"/>
</dbReference>
<dbReference type="Pfam" id="PF18036">
    <property type="entry name" value="Ubiquitin_4"/>
    <property type="match status" value="1"/>
</dbReference>
<dbReference type="SUPFAM" id="SSF54236">
    <property type="entry name" value="Ubiquitin-like"/>
    <property type="match status" value="1"/>
</dbReference>
<dbReference type="GO" id="GO:0000398">
    <property type="term" value="P:mRNA splicing, via spliceosome"/>
    <property type="evidence" value="ECO:0007669"/>
    <property type="project" value="InterPro"/>
</dbReference>
<dbReference type="Gramene" id="ONI16268">
    <property type="protein sequence ID" value="ONI16268"/>
    <property type="gene ID" value="PRUPE_3G088400"/>
</dbReference>
<feature type="domain" description="SNRNP25 ubiquitin-like" evidence="2">
    <location>
        <begin position="44"/>
        <end position="125"/>
    </location>
</feature>
<dbReference type="EMBL" id="CM007653">
    <property type="protein sequence ID" value="ONI16268.1"/>
    <property type="molecule type" value="Genomic_DNA"/>
</dbReference>
<dbReference type="InterPro" id="IPR029071">
    <property type="entry name" value="Ubiquitin-like_domsf"/>
</dbReference>
<dbReference type="Gramene" id="ONI16267">
    <property type="protein sequence ID" value="ONI16267"/>
    <property type="gene ID" value="PRUPE_3G088400"/>
</dbReference>
<dbReference type="Proteomes" id="UP000006882">
    <property type="component" value="Chromosome G3"/>
</dbReference>
<evidence type="ECO:0000313" key="3">
    <source>
        <dbReference type="EMBL" id="ONI16267.1"/>
    </source>
</evidence>
<evidence type="ECO:0000256" key="1">
    <source>
        <dbReference type="SAM" id="MobiDB-lite"/>
    </source>
</evidence>
<evidence type="ECO:0000313" key="4">
    <source>
        <dbReference type="Proteomes" id="UP000006882"/>
    </source>
</evidence>
<reference evidence="3 4" key="1">
    <citation type="journal article" date="2013" name="Nat. Genet.">
        <title>The high-quality draft genome of peach (Prunus persica) identifies unique patterns of genetic diversity, domestication and genome evolution.</title>
        <authorList>
            <consortium name="International Peach Genome Initiative"/>
            <person name="Verde I."/>
            <person name="Abbott A.G."/>
            <person name="Scalabrin S."/>
            <person name="Jung S."/>
            <person name="Shu S."/>
            <person name="Marroni F."/>
            <person name="Zhebentyayeva T."/>
            <person name="Dettori M.T."/>
            <person name="Grimwood J."/>
            <person name="Cattonaro F."/>
            <person name="Zuccolo A."/>
            <person name="Rossini L."/>
            <person name="Jenkins J."/>
            <person name="Vendramin E."/>
            <person name="Meisel L.A."/>
            <person name="Decroocq V."/>
            <person name="Sosinski B."/>
            <person name="Prochnik S."/>
            <person name="Mitros T."/>
            <person name="Policriti A."/>
            <person name="Cipriani G."/>
            <person name="Dondini L."/>
            <person name="Ficklin S."/>
            <person name="Goodstein D.M."/>
            <person name="Xuan P."/>
            <person name="Del Fabbro C."/>
            <person name="Aramini V."/>
            <person name="Copetti D."/>
            <person name="Gonzalez S."/>
            <person name="Horner D.S."/>
            <person name="Falchi R."/>
            <person name="Lucas S."/>
            <person name="Mica E."/>
            <person name="Maldonado J."/>
            <person name="Lazzari B."/>
            <person name="Bielenberg D."/>
            <person name="Pirona R."/>
            <person name="Miculan M."/>
            <person name="Barakat A."/>
            <person name="Testolin R."/>
            <person name="Stella A."/>
            <person name="Tartarini S."/>
            <person name="Tonutti P."/>
            <person name="Arus P."/>
            <person name="Orellana A."/>
            <person name="Wells C."/>
            <person name="Main D."/>
            <person name="Vizzotto G."/>
            <person name="Silva H."/>
            <person name="Salamini F."/>
            <person name="Schmutz J."/>
            <person name="Morgante M."/>
            <person name="Rokhsar D.S."/>
        </authorList>
    </citation>
    <scope>NUCLEOTIDE SEQUENCE [LARGE SCALE GENOMIC DNA]</scope>
    <source>
        <strain evidence="4">cv. Nemared</strain>
    </source>
</reference>
<dbReference type="OrthoDB" id="72819at2759"/>
<dbReference type="eggNOG" id="ENOG502S01M">
    <property type="taxonomic scope" value="Eukaryota"/>
</dbReference>
<organism evidence="3 4">
    <name type="scientific">Prunus persica</name>
    <name type="common">Peach</name>
    <name type="synonym">Amygdalus persica</name>
    <dbReference type="NCBI Taxonomy" id="3760"/>
    <lineage>
        <taxon>Eukaryota</taxon>
        <taxon>Viridiplantae</taxon>
        <taxon>Streptophyta</taxon>
        <taxon>Embryophyta</taxon>
        <taxon>Tracheophyta</taxon>
        <taxon>Spermatophyta</taxon>
        <taxon>Magnoliopsida</taxon>
        <taxon>eudicotyledons</taxon>
        <taxon>Gunneridae</taxon>
        <taxon>Pentapetalae</taxon>
        <taxon>rosids</taxon>
        <taxon>fabids</taxon>
        <taxon>Rosales</taxon>
        <taxon>Rosaceae</taxon>
        <taxon>Amygdaloideae</taxon>
        <taxon>Amygdaleae</taxon>
        <taxon>Prunus</taxon>
    </lineage>
</organism>